<dbReference type="InterPro" id="IPR046342">
    <property type="entry name" value="CBS_dom_sf"/>
</dbReference>
<name>A0A1X7A622_9RHOB</name>
<dbReference type="InterPro" id="IPR006667">
    <property type="entry name" value="SLC41_membr_dom"/>
</dbReference>
<evidence type="ECO:0000259" key="10">
    <source>
        <dbReference type="PROSITE" id="PS51371"/>
    </source>
</evidence>
<feature type="domain" description="CBS" evidence="10">
    <location>
        <begin position="38"/>
        <end position="101"/>
    </location>
</feature>
<organism evidence="11 12">
    <name type="scientific">Roseovarius albus</name>
    <dbReference type="NCBI Taxonomy" id="1247867"/>
    <lineage>
        <taxon>Bacteria</taxon>
        <taxon>Pseudomonadati</taxon>
        <taxon>Pseudomonadota</taxon>
        <taxon>Alphaproteobacteria</taxon>
        <taxon>Rhodobacterales</taxon>
        <taxon>Roseobacteraceae</taxon>
        <taxon>Roseovarius</taxon>
    </lineage>
</organism>
<dbReference type="SUPFAM" id="SSF54631">
    <property type="entry name" value="CBS-domain pair"/>
    <property type="match status" value="1"/>
</dbReference>
<evidence type="ECO:0000256" key="2">
    <source>
        <dbReference type="ARBA" id="ARBA00009749"/>
    </source>
</evidence>
<dbReference type="GO" id="GO:0016020">
    <property type="term" value="C:membrane"/>
    <property type="evidence" value="ECO:0007669"/>
    <property type="project" value="UniProtKB-SubCell"/>
</dbReference>
<reference evidence="11 12" key="1">
    <citation type="submission" date="2017-03" db="EMBL/GenBank/DDBJ databases">
        <authorList>
            <person name="Afonso C.L."/>
            <person name="Miller P.J."/>
            <person name="Scott M.A."/>
            <person name="Spackman E."/>
            <person name="Goraichik I."/>
            <person name="Dimitrov K.M."/>
            <person name="Suarez D.L."/>
            <person name="Swayne D.E."/>
        </authorList>
    </citation>
    <scope>NUCLEOTIDE SEQUENCE [LARGE SCALE GENOMIC DNA]</scope>
    <source>
        <strain evidence="11 12">CECT 7450</strain>
    </source>
</reference>
<dbReference type="Gene3D" id="1.10.357.20">
    <property type="entry name" value="SLC41 divalent cation transporters, integral membrane domain"/>
    <property type="match status" value="1"/>
</dbReference>
<evidence type="ECO:0000256" key="1">
    <source>
        <dbReference type="ARBA" id="ARBA00004141"/>
    </source>
</evidence>
<evidence type="ECO:0000256" key="3">
    <source>
        <dbReference type="ARBA" id="ARBA00022448"/>
    </source>
</evidence>
<dbReference type="OrthoDB" id="9790355at2"/>
<dbReference type="Gene3D" id="3.10.580.10">
    <property type="entry name" value="CBS-domain"/>
    <property type="match status" value="1"/>
</dbReference>
<dbReference type="InterPro" id="IPR000644">
    <property type="entry name" value="CBS_dom"/>
</dbReference>
<evidence type="ECO:0000256" key="5">
    <source>
        <dbReference type="ARBA" id="ARBA00022842"/>
    </source>
</evidence>
<proteinExistence type="inferred from homology"/>
<evidence type="ECO:0000313" key="11">
    <source>
        <dbReference type="EMBL" id="SLN71630.1"/>
    </source>
</evidence>
<gene>
    <name evidence="11" type="primary">mgtE_2</name>
    <name evidence="11" type="ORF">ROA7450_03942</name>
</gene>
<dbReference type="PROSITE" id="PS51371">
    <property type="entry name" value="CBS"/>
    <property type="match status" value="2"/>
</dbReference>
<feature type="transmembrane region" description="Helical" evidence="9">
    <location>
        <begin position="261"/>
        <end position="283"/>
    </location>
</feature>
<feature type="transmembrane region" description="Helical" evidence="9">
    <location>
        <begin position="289"/>
        <end position="317"/>
    </location>
</feature>
<sequence>MTEKSEPTLQWYGVATDGKSSDAVIDYDVQDDTAGAVMRRRFVSVLPQHLIGELTEELRKFATELEQLDAIYVVDDDRKLIGYLRIRDLLLLPDQTLVGDVVRKDLIAVDAETDQEDVLQLANSRGLRVIAVRDSEGHLIGSVTPEEVSEIAQEEADEDMKLLLGISPDASSQDTPRQIVRRRFPWLAGGLVGASVAAVVIGSYEDALEEAAILASFIPIVMAMAGNAGIQASTLSVQGLASGAIAPGDIWRRLGREVLGALMNGAAVALIVAFLIAAAEFIFDIPDPLYLALSAGLALIIVTTLASVVGAVVPIILDRFNLDPAVSTGIFITTSNDVFGVLVFFSIASKLYI</sequence>
<dbReference type="EMBL" id="FWFX01000018">
    <property type="protein sequence ID" value="SLN71630.1"/>
    <property type="molecule type" value="Genomic_DNA"/>
</dbReference>
<dbReference type="PANTHER" id="PTHR41394:SF5">
    <property type="entry name" value="SLC41A_MGTE INTEGRAL MEMBRANE DOMAIN-CONTAINING PROTEIN"/>
    <property type="match status" value="1"/>
</dbReference>
<keyword evidence="12" id="KW-1185">Reference proteome</keyword>
<dbReference type="Pfam" id="PF00571">
    <property type="entry name" value="CBS"/>
    <property type="match status" value="2"/>
</dbReference>
<dbReference type="Proteomes" id="UP000193061">
    <property type="component" value="Unassembled WGS sequence"/>
</dbReference>
<feature type="transmembrane region" description="Helical" evidence="9">
    <location>
        <begin position="329"/>
        <end position="348"/>
    </location>
</feature>
<keyword evidence="6 9" id="KW-1133">Transmembrane helix</keyword>
<dbReference type="AlphaFoldDB" id="A0A1X7A622"/>
<dbReference type="Pfam" id="PF01769">
    <property type="entry name" value="MgtE"/>
    <property type="match status" value="1"/>
</dbReference>
<keyword evidence="3" id="KW-0813">Transport</keyword>
<dbReference type="InterPro" id="IPR036739">
    <property type="entry name" value="SLC41_membr_dom_sf"/>
</dbReference>
<feature type="domain" description="CBS" evidence="10">
    <location>
        <begin position="102"/>
        <end position="158"/>
    </location>
</feature>
<dbReference type="RefSeq" id="WP_085807595.1">
    <property type="nucleotide sequence ID" value="NZ_FWFX01000018.1"/>
</dbReference>
<evidence type="ECO:0000256" key="4">
    <source>
        <dbReference type="ARBA" id="ARBA00022692"/>
    </source>
</evidence>
<feature type="transmembrane region" description="Helical" evidence="9">
    <location>
        <begin position="211"/>
        <end position="230"/>
    </location>
</feature>
<keyword evidence="8" id="KW-0129">CBS domain</keyword>
<feature type="transmembrane region" description="Helical" evidence="9">
    <location>
        <begin position="184"/>
        <end position="205"/>
    </location>
</feature>
<accession>A0A1X7A622</accession>
<dbReference type="GO" id="GO:0008324">
    <property type="term" value="F:monoatomic cation transmembrane transporter activity"/>
    <property type="evidence" value="ECO:0007669"/>
    <property type="project" value="InterPro"/>
</dbReference>
<dbReference type="CDD" id="cd04606">
    <property type="entry name" value="CBS_pair_Mg_transporter"/>
    <property type="match status" value="1"/>
</dbReference>
<evidence type="ECO:0000256" key="9">
    <source>
        <dbReference type="SAM" id="Phobius"/>
    </source>
</evidence>
<evidence type="ECO:0000256" key="6">
    <source>
        <dbReference type="ARBA" id="ARBA00022989"/>
    </source>
</evidence>
<evidence type="ECO:0000256" key="7">
    <source>
        <dbReference type="ARBA" id="ARBA00023136"/>
    </source>
</evidence>
<keyword evidence="7 9" id="KW-0472">Membrane</keyword>
<keyword evidence="4 9" id="KW-0812">Transmembrane</keyword>
<evidence type="ECO:0000313" key="12">
    <source>
        <dbReference type="Proteomes" id="UP000193061"/>
    </source>
</evidence>
<comment type="subcellular location">
    <subcellularLocation>
        <location evidence="1">Membrane</location>
        <topology evidence="1">Multi-pass membrane protein</topology>
    </subcellularLocation>
</comment>
<evidence type="ECO:0000256" key="8">
    <source>
        <dbReference type="PROSITE-ProRule" id="PRU00703"/>
    </source>
</evidence>
<comment type="similarity">
    <text evidence="2">Belongs to the SLC41A transporter family.</text>
</comment>
<protein>
    <submittedName>
        <fullName evidence="11">Magnesium transporter MgtE</fullName>
    </submittedName>
</protein>
<dbReference type="SUPFAM" id="SSF161093">
    <property type="entry name" value="MgtE membrane domain-like"/>
    <property type="match status" value="1"/>
</dbReference>
<keyword evidence="5" id="KW-0460">Magnesium</keyword>
<dbReference type="PANTHER" id="PTHR41394">
    <property type="entry name" value="MAGNESIUM TRANSPORTER MGTE"/>
    <property type="match status" value="1"/>
</dbReference>